<reference evidence="2 3" key="1">
    <citation type="submission" date="2015-09" db="EMBL/GenBank/DDBJ databases">
        <authorList>
            <consortium name="Pathogen Informatics"/>
        </authorList>
    </citation>
    <scope>NUCLEOTIDE SEQUENCE [LARGE SCALE GENOMIC DNA]</scope>
    <source>
        <strain evidence="2 3">2789STDY5608850</strain>
    </source>
</reference>
<dbReference type="AlphaFoldDB" id="A0A174G040"/>
<gene>
    <name evidence="2" type="primary">guaA3</name>
    <name evidence="2" type="ORF">ERS852407_03189</name>
</gene>
<sequence length="203" mass="23171">MAKTMGAVMGNNMEEEIILETERLALRRLRRADYADLCLMLKDEEVMYAYEHAFEDWEAADWLDRQLMRYEKYGVGLWAVILKETGELIGQCGLTMQEAGEREVLEVGYLFRKDFWHCGYALEAAAACRDYAFEKLGAEEVYSIIRDTNAPSRAVAERNGMTVCGSIVKHYYGMDMPHLLYRISRSEAGADSAQKAGQDLEHV</sequence>
<proteinExistence type="predicted"/>
<dbReference type="Proteomes" id="UP000095651">
    <property type="component" value="Unassembled WGS sequence"/>
</dbReference>
<dbReference type="RefSeq" id="WP_081034268.1">
    <property type="nucleotide sequence ID" value="NZ_CABIXC010000008.1"/>
</dbReference>
<dbReference type="InterPro" id="IPR051531">
    <property type="entry name" value="N-acetyltransferase"/>
</dbReference>
<dbReference type="Gene3D" id="3.40.630.30">
    <property type="match status" value="1"/>
</dbReference>
<dbReference type="InterPro" id="IPR016181">
    <property type="entry name" value="Acyl_CoA_acyltransferase"/>
</dbReference>
<name>A0A174G040_9FIRM</name>
<dbReference type="InterPro" id="IPR000182">
    <property type="entry name" value="GNAT_dom"/>
</dbReference>
<protein>
    <submittedName>
        <fullName evidence="2">Putative GMP synthase</fullName>
        <ecNumber evidence="2">6.3.5.2</ecNumber>
    </submittedName>
</protein>
<dbReference type="PANTHER" id="PTHR43792">
    <property type="entry name" value="GNAT FAMILY, PUTATIVE (AFU_ORTHOLOGUE AFUA_3G00765)-RELATED-RELATED"/>
    <property type="match status" value="1"/>
</dbReference>
<dbReference type="GO" id="GO:0003922">
    <property type="term" value="F:GMP synthase (glutamine-hydrolyzing) activity"/>
    <property type="evidence" value="ECO:0007669"/>
    <property type="project" value="UniProtKB-EC"/>
</dbReference>
<evidence type="ECO:0000313" key="3">
    <source>
        <dbReference type="Proteomes" id="UP000095651"/>
    </source>
</evidence>
<accession>A0A174G040</accession>
<keyword evidence="2" id="KW-0436">Ligase</keyword>
<dbReference type="Pfam" id="PF13302">
    <property type="entry name" value="Acetyltransf_3"/>
    <property type="match status" value="1"/>
</dbReference>
<evidence type="ECO:0000313" key="2">
    <source>
        <dbReference type="EMBL" id="CUO55863.1"/>
    </source>
</evidence>
<organism evidence="2 3">
    <name type="scientific">Hungatella hathewayi</name>
    <dbReference type="NCBI Taxonomy" id="154046"/>
    <lineage>
        <taxon>Bacteria</taxon>
        <taxon>Bacillati</taxon>
        <taxon>Bacillota</taxon>
        <taxon>Clostridia</taxon>
        <taxon>Lachnospirales</taxon>
        <taxon>Lachnospiraceae</taxon>
        <taxon>Hungatella</taxon>
    </lineage>
</organism>
<dbReference type="EC" id="6.3.5.2" evidence="2"/>
<dbReference type="PROSITE" id="PS51186">
    <property type="entry name" value="GNAT"/>
    <property type="match status" value="1"/>
</dbReference>
<feature type="domain" description="N-acetyltransferase" evidence="1">
    <location>
        <begin position="24"/>
        <end position="186"/>
    </location>
</feature>
<dbReference type="SUPFAM" id="SSF55729">
    <property type="entry name" value="Acyl-CoA N-acyltransferases (Nat)"/>
    <property type="match status" value="1"/>
</dbReference>
<dbReference type="PANTHER" id="PTHR43792:SF1">
    <property type="entry name" value="N-ACETYLTRANSFERASE DOMAIN-CONTAINING PROTEIN"/>
    <property type="match status" value="1"/>
</dbReference>
<dbReference type="EMBL" id="CYZE01000008">
    <property type="protein sequence ID" value="CUO55863.1"/>
    <property type="molecule type" value="Genomic_DNA"/>
</dbReference>
<dbReference type="GO" id="GO:0016747">
    <property type="term" value="F:acyltransferase activity, transferring groups other than amino-acyl groups"/>
    <property type="evidence" value="ECO:0007669"/>
    <property type="project" value="InterPro"/>
</dbReference>
<evidence type="ECO:0000259" key="1">
    <source>
        <dbReference type="PROSITE" id="PS51186"/>
    </source>
</evidence>